<accession>A0ACB5TLP6</accession>
<keyword evidence="2" id="KW-1185">Reference proteome</keyword>
<comment type="caution">
    <text evidence="1">The sequence shown here is derived from an EMBL/GenBank/DDBJ whole genome shotgun (WGS) entry which is preliminary data.</text>
</comment>
<gene>
    <name evidence="1" type="ORF">Amon02_000882200</name>
</gene>
<reference evidence="1" key="1">
    <citation type="submission" date="2023-04" db="EMBL/GenBank/DDBJ databases">
        <title>Ambrosiozyma monospora NBRC 10751.</title>
        <authorList>
            <person name="Ichikawa N."/>
            <person name="Sato H."/>
            <person name="Tonouchi N."/>
        </authorList>
    </citation>
    <scope>NUCLEOTIDE SEQUENCE</scope>
    <source>
        <strain evidence="1">NBRC 10751</strain>
    </source>
</reference>
<organism evidence="1 2">
    <name type="scientific">Ambrosiozyma monospora</name>
    <name type="common">Yeast</name>
    <name type="synonym">Endomycopsis monosporus</name>
    <dbReference type="NCBI Taxonomy" id="43982"/>
    <lineage>
        <taxon>Eukaryota</taxon>
        <taxon>Fungi</taxon>
        <taxon>Dikarya</taxon>
        <taxon>Ascomycota</taxon>
        <taxon>Saccharomycotina</taxon>
        <taxon>Pichiomycetes</taxon>
        <taxon>Pichiales</taxon>
        <taxon>Pichiaceae</taxon>
        <taxon>Ambrosiozyma</taxon>
    </lineage>
</organism>
<name>A0ACB5TLP6_AMBMO</name>
<sequence length="363" mass="41611">MSKVHKHHRSTSTAQPTTSAVATSGSTSSKIVKIPSQTESLQSFVFEELLLKGSNSDVSIKAFDQEYKLHSIFISRNQVLKDLIEYQPAAAVTLPQPTSEQQQQHPGTQNAEGTRAVSGNEKSLSRPASQLFRHVLIFEDPYITQTSFELCLKRLYFNADLEAERKMPLEMIAAANYLGMTNVINESIALVKCNTSMQTLARTLMFFVRRDVGEPGKKMVDHLITYVVRNGWEAGPDLWDEMPIPVIVKVVGNERFFVPNEYYRAIFIIKLIERRMELAPEKRDERGILMLRDLLNNQVIYNHIAFPKLRELQQYRDLDGEPYIAKDTILQAIWSAIDLRDQIQISKEERLNYSSYFKKLMTC</sequence>
<evidence type="ECO:0000313" key="2">
    <source>
        <dbReference type="Proteomes" id="UP001165064"/>
    </source>
</evidence>
<evidence type="ECO:0000313" key="1">
    <source>
        <dbReference type="EMBL" id="GME91003.1"/>
    </source>
</evidence>
<dbReference type="EMBL" id="BSXS01007975">
    <property type="protein sequence ID" value="GME91003.1"/>
    <property type="molecule type" value="Genomic_DNA"/>
</dbReference>
<dbReference type="Proteomes" id="UP001165064">
    <property type="component" value="Unassembled WGS sequence"/>
</dbReference>
<proteinExistence type="predicted"/>
<protein>
    <submittedName>
        <fullName evidence="1">Unnamed protein product</fullName>
    </submittedName>
</protein>